<keyword evidence="5" id="KW-1185">Reference proteome</keyword>
<proteinExistence type="predicted"/>
<organism evidence="2 4">
    <name type="scientific">Holdemania massiliensis</name>
    <dbReference type="NCBI Taxonomy" id="1468449"/>
    <lineage>
        <taxon>Bacteria</taxon>
        <taxon>Bacillati</taxon>
        <taxon>Bacillota</taxon>
        <taxon>Erysipelotrichia</taxon>
        <taxon>Erysipelotrichales</taxon>
        <taxon>Erysipelotrichaceae</taxon>
        <taxon>Holdemania</taxon>
    </lineage>
</organism>
<evidence type="ECO:0000313" key="4">
    <source>
        <dbReference type="Proteomes" id="UP000433575"/>
    </source>
</evidence>
<keyword evidence="1" id="KW-0812">Transmembrane</keyword>
<dbReference type="PROSITE" id="PS51108">
    <property type="entry name" value="PTS_EIID"/>
    <property type="match status" value="1"/>
</dbReference>
<dbReference type="PANTHER" id="PTHR32502">
    <property type="entry name" value="N-ACETYLGALACTOSAMINE PERMEASE II COMPONENT-RELATED"/>
    <property type="match status" value="1"/>
</dbReference>
<dbReference type="EMBL" id="WKPI01000013">
    <property type="protein sequence ID" value="MSC33231.1"/>
    <property type="molecule type" value="Genomic_DNA"/>
</dbReference>
<comment type="caution">
    <text evidence="2">The sequence shown here is derived from an EMBL/GenBank/DDBJ whole genome shotgun (WGS) entry which is preliminary data.</text>
</comment>
<dbReference type="RefSeq" id="WP_154238809.1">
    <property type="nucleotide sequence ID" value="NZ_CALJPI010000097.1"/>
</dbReference>
<feature type="transmembrane region" description="Helical" evidence="1">
    <location>
        <begin position="111"/>
        <end position="131"/>
    </location>
</feature>
<keyword evidence="1" id="KW-1133">Transmembrane helix</keyword>
<dbReference type="Proteomes" id="UP000433575">
    <property type="component" value="Unassembled WGS sequence"/>
</dbReference>
<accession>A0A6N7S6Q1</accession>
<sequence length="265" mass="28875">MSKRLTKKELRRINLRHMFGLQLGHNYERMQGMGYFYAILPALKKFYGDDPEALDRACRAHIQFYNTTPQMSEIIIGMNLAIEEEEGIAALETATSLKTALMGPFAGVGDVIFGVIAGTIFGAIAGNMAIAGSPVGMRIWVAWNIAVLFMRTKLFDLGYAQGAKLITTMKDQLNAITNGASILGLIVVGALIPSVVKLKIPYTFQSGEVTLSVQENLDKIMPYLPQVVLVVLCYRLSKVKGMTAGKLIFVVMIGAIILSALKVIG</sequence>
<dbReference type="Proteomes" id="UP000480929">
    <property type="component" value="Unassembled WGS sequence"/>
</dbReference>
<evidence type="ECO:0000313" key="5">
    <source>
        <dbReference type="Proteomes" id="UP000480929"/>
    </source>
</evidence>
<feature type="transmembrane region" description="Helical" evidence="1">
    <location>
        <begin position="137"/>
        <end position="154"/>
    </location>
</feature>
<gene>
    <name evidence="3" type="ORF">GKD88_08860</name>
    <name evidence="2" type="ORF">GKE08_09455</name>
</gene>
<keyword evidence="1" id="KW-0472">Membrane</keyword>
<feature type="transmembrane region" description="Helical" evidence="1">
    <location>
        <begin position="244"/>
        <end position="264"/>
    </location>
</feature>
<dbReference type="InterPro" id="IPR004704">
    <property type="entry name" value="PTS_IID_man"/>
</dbReference>
<dbReference type="Pfam" id="PF03613">
    <property type="entry name" value="EIID-AGA"/>
    <property type="match status" value="1"/>
</dbReference>
<dbReference type="AlphaFoldDB" id="A0A6N7S6Q1"/>
<protein>
    <submittedName>
        <fullName evidence="2">PTS fructose transporter subunit IID</fullName>
    </submittedName>
</protein>
<evidence type="ECO:0000256" key="1">
    <source>
        <dbReference type="SAM" id="Phobius"/>
    </source>
</evidence>
<evidence type="ECO:0000313" key="2">
    <source>
        <dbReference type="EMBL" id="MSA89553.1"/>
    </source>
</evidence>
<dbReference type="GO" id="GO:0005886">
    <property type="term" value="C:plasma membrane"/>
    <property type="evidence" value="ECO:0007669"/>
    <property type="project" value="TreeGrafter"/>
</dbReference>
<dbReference type="EMBL" id="WKPJ01000012">
    <property type="protein sequence ID" value="MSA89553.1"/>
    <property type="molecule type" value="Genomic_DNA"/>
</dbReference>
<feature type="transmembrane region" description="Helical" evidence="1">
    <location>
        <begin position="175"/>
        <end position="196"/>
    </location>
</feature>
<dbReference type="OrthoDB" id="9795582at2"/>
<name>A0A6N7S6Q1_9FIRM</name>
<dbReference type="GO" id="GO:0009401">
    <property type="term" value="P:phosphoenolpyruvate-dependent sugar phosphotransferase system"/>
    <property type="evidence" value="ECO:0007669"/>
    <property type="project" value="InterPro"/>
</dbReference>
<dbReference type="InterPro" id="IPR050303">
    <property type="entry name" value="GatZ_KbaZ_carbometab"/>
</dbReference>
<evidence type="ECO:0000313" key="3">
    <source>
        <dbReference type="EMBL" id="MSC33231.1"/>
    </source>
</evidence>
<dbReference type="PANTHER" id="PTHR32502:SF26">
    <property type="entry name" value="PHOSPHOTRANSFERASE SYSTEM SUGAR-SPECIFIC EIID COMPONENT"/>
    <property type="match status" value="1"/>
</dbReference>
<reference evidence="4 5" key="1">
    <citation type="journal article" date="2019" name="Nat. Med.">
        <title>A library of human gut bacterial isolates paired with longitudinal multiomics data enables mechanistic microbiome research.</title>
        <authorList>
            <person name="Poyet M."/>
            <person name="Groussin M."/>
            <person name="Gibbons S.M."/>
            <person name="Avila-Pacheco J."/>
            <person name="Jiang X."/>
            <person name="Kearney S.M."/>
            <person name="Perrotta A.R."/>
            <person name="Berdy B."/>
            <person name="Zhao S."/>
            <person name="Lieberman T.D."/>
            <person name="Swanson P.K."/>
            <person name="Smith M."/>
            <person name="Roesemann S."/>
            <person name="Alexander J.E."/>
            <person name="Rich S.A."/>
            <person name="Livny J."/>
            <person name="Vlamakis H."/>
            <person name="Clish C."/>
            <person name="Bullock K."/>
            <person name="Deik A."/>
            <person name="Scott J."/>
            <person name="Pierce K.A."/>
            <person name="Xavier R.J."/>
            <person name="Alm E.J."/>
        </authorList>
    </citation>
    <scope>NUCLEOTIDE SEQUENCE [LARGE SCALE GENOMIC DNA]</scope>
    <source>
        <strain evidence="2 4">BIOML-A4</strain>
        <strain evidence="3 5">BIOML-A5</strain>
    </source>
</reference>